<dbReference type="AlphaFoldDB" id="V8AMG4"/>
<dbReference type="PATRIC" id="fig|1380772.3.peg.2245"/>
<reference evidence="1 2" key="1">
    <citation type="submission" date="2013-07" db="EMBL/GenBank/DDBJ databases">
        <title>Isolation of Lactococcus garvieae strain TRF1 from the fecal material of a timber rattlesnake.</title>
        <authorList>
            <person name="McLaughlin R.W."/>
            <person name="Cochran P.A."/>
            <person name="Dowd S.E."/>
        </authorList>
    </citation>
    <scope>NUCLEOTIDE SEQUENCE [LARGE SCALE GENOMIC DNA]</scope>
    <source>
        <strain evidence="1 2">TRF1</strain>
    </source>
</reference>
<evidence type="ECO:0000313" key="2">
    <source>
        <dbReference type="Proteomes" id="UP000018692"/>
    </source>
</evidence>
<dbReference type="InterPro" id="IPR036921">
    <property type="entry name" value="PurM-like_N_sf"/>
</dbReference>
<organism evidence="1 2">
    <name type="scientific">Lactococcus garvieae TRF1</name>
    <dbReference type="NCBI Taxonomy" id="1380772"/>
    <lineage>
        <taxon>Bacteria</taxon>
        <taxon>Bacillati</taxon>
        <taxon>Bacillota</taxon>
        <taxon>Bacilli</taxon>
        <taxon>Lactobacillales</taxon>
        <taxon>Streptococcaceae</taxon>
        <taxon>Lactococcus</taxon>
    </lineage>
</organism>
<evidence type="ECO:0008006" key="3">
    <source>
        <dbReference type="Google" id="ProtNLM"/>
    </source>
</evidence>
<sequence length="46" mass="5407">MSKNAYAKAGVDVEAGYQVVDRIKKTCRKNKETRCSWWTWRVWGSL</sequence>
<evidence type="ECO:0000313" key="1">
    <source>
        <dbReference type="EMBL" id="ETD03742.1"/>
    </source>
</evidence>
<gene>
    <name evidence="1" type="ORF">N568_0111775</name>
</gene>
<proteinExistence type="predicted"/>
<comment type="caution">
    <text evidence="1">The sequence shown here is derived from an EMBL/GenBank/DDBJ whole genome shotgun (WGS) entry which is preliminary data.</text>
</comment>
<protein>
    <recommendedName>
        <fullName evidence="3">Phosphoribosylformylglycinamidine cyclo-ligase</fullName>
    </recommendedName>
</protein>
<dbReference type="EMBL" id="AVFE01000074">
    <property type="protein sequence ID" value="ETD03742.1"/>
    <property type="molecule type" value="Genomic_DNA"/>
</dbReference>
<name>V8AMG4_9LACT</name>
<accession>V8AMG4</accession>
<dbReference type="Proteomes" id="UP000018692">
    <property type="component" value="Unassembled WGS sequence"/>
</dbReference>
<dbReference type="Gene3D" id="3.30.1330.10">
    <property type="entry name" value="PurM-like, N-terminal domain"/>
    <property type="match status" value="1"/>
</dbReference>